<comment type="caution">
    <text evidence="1">The sequence shown here is derived from an EMBL/GenBank/DDBJ whole genome shotgun (WGS) entry which is preliminary data.</text>
</comment>
<protein>
    <submittedName>
        <fullName evidence="1">Uncharacterized protein</fullName>
    </submittedName>
</protein>
<proteinExistence type="predicted"/>
<name>A0ABR4APH4_9LECA</name>
<keyword evidence="2" id="KW-1185">Reference proteome</keyword>
<gene>
    <name evidence="1" type="ORF">ABVK25_011749</name>
</gene>
<dbReference type="EMBL" id="JBHFEH010000114">
    <property type="protein sequence ID" value="KAL2046564.1"/>
    <property type="molecule type" value="Genomic_DNA"/>
</dbReference>
<sequence length="55" mass="6080">MPSAVKLDLDIAPQAELDTKVEEAIGIYGSLELWVNNAGYIEASLVEEAKWVLYL</sequence>
<dbReference type="Proteomes" id="UP001590951">
    <property type="component" value="Unassembled WGS sequence"/>
</dbReference>
<evidence type="ECO:0000313" key="1">
    <source>
        <dbReference type="EMBL" id="KAL2046564.1"/>
    </source>
</evidence>
<reference evidence="1 2" key="1">
    <citation type="submission" date="2024-09" db="EMBL/GenBank/DDBJ databases">
        <title>Rethinking Asexuality: The Enigmatic Case of Functional Sexual Genes in Lepraria (Stereocaulaceae).</title>
        <authorList>
            <person name="Doellman M."/>
            <person name="Sun Y."/>
            <person name="Barcenas-Pena A."/>
            <person name="Lumbsch H.T."/>
            <person name="Grewe F."/>
        </authorList>
    </citation>
    <scope>NUCLEOTIDE SEQUENCE [LARGE SCALE GENOMIC DNA]</scope>
    <source>
        <strain evidence="1 2">Grewe 0041</strain>
    </source>
</reference>
<accession>A0ABR4APH4</accession>
<organism evidence="1 2">
    <name type="scientific">Lepraria finkii</name>
    <dbReference type="NCBI Taxonomy" id="1340010"/>
    <lineage>
        <taxon>Eukaryota</taxon>
        <taxon>Fungi</taxon>
        <taxon>Dikarya</taxon>
        <taxon>Ascomycota</taxon>
        <taxon>Pezizomycotina</taxon>
        <taxon>Lecanoromycetes</taxon>
        <taxon>OSLEUM clade</taxon>
        <taxon>Lecanoromycetidae</taxon>
        <taxon>Lecanorales</taxon>
        <taxon>Lecanorineae</taxon>
        <taxon>Stereocaulaceae</taxon>
        <taxon>Lepraria</taxon>
    </lineage>
</organism>
<evidence type="ECO:0000313" key="2">
    <source>
        <dbReference type="Proteomes" id="UP001590951"/>
    </source>
</evidence>